<evidence type="ECO:0000256" key="4">
    <source>
        <dbReference type="ARBA" id="ARBA00022722"/>
    </source>
</evidence>
<reference evidence="13" key="1">
    <citation type="submission" date="2022-08" db="EMBL/GenBank/DDBJ databases">
        <authorList>
            <person name="Marques A."/>
        </authorList>
    </citation>
    <scope>NUCLEOTIDE SEQUENCE</scope>
    <source>
        <strain evidence="13">RhyPub2mFocal</strain>
        <tissue evidence="13">Leaves</tissue>
    </source>
</reference>
<dbReference type="Pfam" id="PF00078">
    <property type="entry name" value="RVT_1"/>
    <property type="match status" value="1"/>
</dbReference>
<dbReference type="FunFam" id="3.10.10.10:FF:000007">
    <property type="entry name" value="Retrovirus-related Pol polyprotein from transposon 17.6-like Protein"/>
    <property type="match status" value="1"/>
</dbReference>
<dbReference type="Gene3D" id="3.10.10.10">
    <property type="entry name" value="HIV Type 1 Reverse Transcriptase, subunit A, domain 1"/>
    <property type="match status" value="1"/>
</dbReference>
<dbReference type="SUPFAM" id="SSF50630">
    <property type="entry name" value="Acid proteases"/>
    <property type="match status" value="1"/>
</dbReference>
<evidence type="ECO:0000256" key="10">
    <source>
        <dbReference type="ARBA" id="ARBA00022918"/>
    </source>
</evidence>
<dbReference type="Proteomes" id="UP001140206">
    <property type="component" value="Chromosome 3"/>
</dbReference>
<dbReference type="CDD" id="cd00303">
    <property type="entry name" value="retropepsin_like"/>
    <property type="match status" value="1"/>
</dbReference>
<organism evidence="13 14">
    <name type="scientific">Rhynchospora pubera</name>
    <dbReference type="NCBI Taxonomy" id="906938"/>
    <lineage>
        <taxon>Eukaryota</taxon>
        <taxon>Viridiplantae</taxon>
        <taxon>Streptophyta</taxon>
        <taxon>Embryophyta</taxon>
        <taxon>Tracheophyta</taxon>
        <taxon>Spermatophyta</taxon>
        <taxon>Magnoliopsida</taxon>
        <taxon>Liliopsida</taxon>
        <taxon>Poales</taxon>
        <taxon>Cyperaceae</taxon>
        <taxon>Cyperoideae</taxon>
        <taxon>Rhynchosporeae</taxon>
        <taxon>Rhynchospora</taxon>
    </lineage>
</organism>
<evidence type="ECO:0000313" key="13">
    <source>
        <dbReference type="EMBL" id="KAJ4775101.1"/>
    </source>
</evidence>
<dbReference type="Gene3D" id="2.40.70.10">
    <property type="entry name" value="Acid Proteases"/>
    <property type="match status" value="1"/>
</dbReference>
<dbReference type="PROSITE" id="PS00141">
    <property type="entry name" value="ASP_PROTEASE"/>
    <property type="match status" value="1"/>
</dbReference>
<dbReference type="GO" id="GO:0003964">
    <property type="term" value="F:RNA-directed DNA polymerase activity"/>
    <property type="evidence" value="ECO:0007669"/>
    <property type="project" value="UniProtKB-KW"/>
</dbReference>
<dbReference type="Pfam" id="PF08284">
    <property type="entry name" value="RVP_2"/>
    <property type="match status" value="1"/>
</dbReference>
<keyword evidence="5" id="KW-0255">Endonuclease</keyword>
<dbReference type="PROSITE" id="PS50878">
    <property type="entry name" value="RT_POL"/>
    <property type="match status" value="1"/>
</dbReference>
<keyword evidence="9" id="KW-0229">DNA integration</keyword>
<evidence type="ECO:0000256" key="9">
    <source>
        <dbReference type="ARBA" id="ARBA00022908"/>
    </source>
</evidence>
<dbReference type="InterPro" id="IPR021109">
    <property type="entry name" value="Peptidase_aspartic_dom_sf"/>
</dbReference>
<proteinExistence type="predicted"/>
<keyword evidence="14" id="KW-1185">Reference proteome</keyword>
<keyword evidence="3" id="KW-0548">Nucleotidyltransferase</keyword>
<dbReference type="AlphaFoldDB" id="A0AAV8E6C3"/>
<evidence type="ECO:0000256" key="2">
    <source>
        <dbReference type="ARBA" id="ARBA00022679"/>
    </source>
</evidence>
<dbReference type="GO" id="GO:0006508">
    <property type="term" value="P:proteolysis"/>
    <property type="evidence" value="ECO:0007669"/>
    <property type="project" value="UniProtKB-KW"/>
</dbReference>
<dbReference type="InterPro" id="IPR041577">
    <property type="entry name" value="RT_RNaseH_2"/>
</dbReference>
<dbReference type="Gene3D" id="3.30.70.270">
    <property type="match status" value="2"/>
</dbReference>
<evidence type="ECO:0000313" key="14">
    <source>
        <dbReference type="Proteomes" id="UP001140206"/>
    </source>
</evidence>
<feature type="domain" description="Reverse transcriptase" evidence="12">
    <location>
        <begin position="311"/>
        <end position="490"/>
    </location>
</feature>
<evidence type="ECO:0000256" key="11">
    <source>
        <dbReference type="ARBA" id="ARBA00023268"/>
    </source>
</evidence>
<dbReference type="FunFam" id="3.30.70.270:FF:000020">
    <property type="entry name" value="Transposon Tf2-6 polyprotein-like Protein"/>
    <property type="match status" value="1"/>
</dbReference>
<dbReference type="EMBL" id="JAMFTS010000003">
    <property type="protein sequence ID" value="KAJ4775101.1"/>
    <property type="molecule type" value="Genomic_DNA"/>
</dbReference>
<accession>A0AAV8E6C3</accession>
<dbReference type="PANTHER" id="PTHR37984">
    <property type="entry name" value="PROTEIN CBG26694"/>
    <property type="match status" value="1"/>
</dbReference>
<evidence type="ECO:0000256" key="1">
    <source>
        <dbReference type="ARBA" id="ARBA00022670"/>
    </source>
</evidence>
<dbReference type="GO" id="GO:0004190">
    <property type="term" value="F:aspartic-type endopeptidase activity"/>
    <property type="evidence" value="ECO:0007669"/>
    <property type="project" value="InterPro"/>
</dbReference>
<dbReference type="CDD" id="cd01647">
    <property type="entry name" value="RT_LTR"/>
    <property type="match status" value="1"/>
</dbReference>
<comment type="caution">
    <text evidence="13">The sequence shown here is derived from an EMBL/GenBank/DDBJ whole genome shotgun (WGS) entry which is preliminary data.</text>
</comment>
<keyword evidence="7" id="KW-0460">Magnesium</keyword>
<dbReference type="PANTHER" id="PTHR37984:SF5">
    <property type="entry name" value="PROTEIN NYNRIN-LIKE"/>
    <property type="match status" value="1"/>
</dbReference>
<keyword evidence="8" id="KW-0694">RNA-binding</keyword>
<dbReference type="GO" id="GO:0003723">
    <property type="term" value="F:RNA binding"/>
    <property type="evidence" value="ECO:0007669"/>
    <property type="project" value="UniProtKB-KW"/>
</dbReference>
<evidence type="ECO:0000256" key="3">
    <source>
        <dbReference type="ARBA" id="ARBA00022695"/>
    </source>
</evidence>
<evidence type="ECO:0000256" key="8">
    <source>
        <dbReference type="ARBA" id="ARBA00022884"/>
    </source>
</evidence>
<protein>
    <submittedName>
        <fullName evidence="13">Polyprotein</fullName>
    </submittedName>
</protein>
<evidence type="ECO:0000256" key="5">
    <source>
        <dbReference type="ARBA" id="ARBA00022759"/>
    </source>
</evidence>
<sequence length="628" mass="71806">MGTVGQKQENKCHKCGDKWFRGHQCQQKGLHLVEAEEGAWPDESTDEEDKWQQLEDEPNVDITEHDESEGVQVSLHAIGEVNSIDLIKIKGEVHGFPIIALVDSGSTHSFISPKVIQKIGIIPEHITPMSITVANGAKMQCKLECKDLKWKLQDQEFQFNLKVMDMGVYEMLLGGDWMRSVGPVLLDFKNLTLGLRRDSKKLKFQGVGRKASVRVIVGQELEPTIQKGELCFISQSYLLPTEYQAAMLPKSLHNLIDRYQDLFQEPKELPPPRNHDHNIPIKEGSDPVNLRPYRYSHTQKDEVEKIVEELLNASIIRPSSSPFASPALLVKKKDGTWRMCIDYRKLNSITIKNKYPIPIVDDLLDELKGAQIFSKIDLRSGYHQIRVKEEDVYKTAFRIHFGHFEFRVMPFGLTNAPASFQNLMNDVFKEELRKSVLVFFDDILVYSRNLEDHIKHLEKVFSKLRKHKLYAKMSKCAFGMGQVEYLGHIITKDGVATDPSKIEVMVNWPKPKILKELRGFLGLTGYYRKFIKSYGTISKPLTDQLKKNGFMWNESAEKAFEKLKQAMTSAPVLALPDFKKPFILETDACDIGVGVVLPQEGRPIAYLSKVLVKHFLSICRFAKQHRNL</sequence>
<evidence type="ECO:0000256" key="7">
    <source>
        <dbReference type="ARBA" id="ARBA00022842"/>
    </source>
</evidence>
<evidence type="ECO:0000256" key="6">
    <source>
        <dbReference type="ARBA" id="ARBA00022801"/>
    </source>
</evidence>
<dbReference type="GO" id="GO:0004519">
    <property type="term" value="F:endonuclease activity"/>
    <property type="evidence" value="ECO:0007669"/>
    <property type="project" value="UniProtKB-KW"/>
</dbReference>
<keyword evidence="6" id="KW-0378">Hydrolase</keyword>
<dbReference type="GO" id="GO:0015074">
    <property type="term" value="P:DNA integration"/>
    <property type="evidence" value="ECO:0007669"/>
    <property type="project" value="UniProtKB-KW"/>
</dbReference>
<dbReference type="InterPro" id="IPR050951">
    <property type="entry name" value="Retrovirus_Pol_polyprotein"/>
</dbReference>
<dbReference type="InterPro" id="IPR000477">
    <property type="entry name" value="RT_dom"/>
</dbReference>
<keyword evidence="10" id="KW-0695">RNA-directed DNA polymerase</keyword>
<dbReference type="Pfam" id="PF17919">
    <property type="entry name" value="RT_RNaseH_2"/>
    <property type="match status" value="1"/>
</dbReference>
<name>A0AAV8E6C3_9POAL</name>
<dbReference type="InterPro" id="IPR043128">
    <property type="entry name" value="Rev_trsase/Diguanyl_cyclase"/>
</dbReference>
<gene>
    <name evidence="13" type="ORF">LUZ62_059358</name>
</gene>
<keyword evidence="2" id="KW-0808">Transferase</keyword>
<dbReference type="InterPro" id="IPR043502">
    <property type="entry name" value="DNA/RNA_pol_sf"/>
</dbReference>
<keyword evidence="4" id="KW-0540">Nuclease</keyword>
<keyword evidence="1" id="KW-0645">Protease</keyword>
<dbReference type="InterPro" id="IPR001969">
    <property type="entry name" value="Aspartic_peptidase_AS"/>
</dbReference>
<dbReference type="SUPFAM" id="SSF56672">
    <property type="entry name" value="DNA/RNA polymerases"/>
    <property type="match status" value="1"/>
</dbReference>
<keyword evidence="11" id="KW-0511">Multifunctional enzyme</keyword>
<evidence type="ECO:0000259" key="12">
    <source>
        <dbReference type="PROSITE" id="PS50878"/>
    </source>
</evidence>